<evidence type="ECO:0000256" key="2">
    <source>
        <dbReference type="ARBA" id="ARBA00008016"/>
    </source>
</evidence>
<dbReference type="Gene3D" id="3.40.50.300">
    <property type="entry name" value="P-loop containing nucleotide triphosphate hydrolases"/>
    <property type="match status" value="1"/>
</dbReference>
<evidence type="ECO:0000256" key="8">
    <source>
        <dbReference type="ARBA" id="ARBA00023125"/>
    </source>
</evidence>
<dbReference type="HAMAP" id="MF_00365">
    <property type="entry name" value="RecF"/>
    <property type="match status" value="1"/>
</dbReference>
<protein>
    <recommendedName>
        <fullName evidence="3">DNA replication and repair protein RecF</fullName>
    </recommendedName>
</protein>
<evidence type="ECO:0000256" key="4">
    <source>
        <dbReference type="ARBA" id="ARBA00022490"/>
    </source>
</evidence>
<evidence type="ECO:0000256" key="5">
    <source>
        <dbReference type="ARBA" id="ARBA00022705"/>
    </source>
</evidence>
<evidence type="ECO:0000313" key="10">
    <source>
        <dbReference type="EMBL" id="VAW28555.1"/>
    </source>
</evidence>
<dbReference type="GO" id="GO:0006302">
    <property type="term" value="P:double-strand break repair"/>
    <property type="evidence" value="ECO:0007669"/>
    <property type="project" value="TreeGrafter"/>
</dbReference>
<feature type="domain" description="RecF/RecN/SMC N-terminal" evidence="9">
    <location>
        <begin position="2"/>
        <end position="341"/>
    </location>
</feature>
<dbReference type="GO" id="GO:0005737">
    <property type="term" value="C:cytoplasm"/>
    <property type="evidence" value="ECO:0007669"/>
    <property type="project" value="UniProtKB-SubCell"/>
</dbReference>
<dbReference type="GO" id="GO:0000731">
    <property type="term" value="P:DNA synthesis involved in DNA repair"/>
    <property type="evidence" value="ECO:0007669"/>
    <property type="project" value="TreeGrafter"/>
</dbReference>
<evidence type="ECO:0000256" key="6">
    <source>
        <dbReference type="ARBA" id="ARBA00022741"/>
    </source>
</evidence>
<reference evidence="10" key="1">
    <citation type="submission" date="2018-06" db="EMBL/GenBank/DDBJ databases">
        <authorList>
            <person name="Zhirakovskaya E."/>
        </authorList>
    </citation>
    <scope>NUCLEOTIDE SEQUENCE</scope>
</reference>
<evidence type="ECO:0000256" key="3">
    <source>
        <dbReference type="ARBA" id="ARBA00020170"/>
    </source>
</evidence>
<dbReference type="InterPro" id="IPR042174">
    <property type="entry name" value="RecF_2"/>
</dbReference>
<sequence>MYLSRLTLTRFKNYEEADFEFNEKINCLVGDNGAGKTNVLDAIYYLSFTKSYFNSIDSQNILHEQDFFALHGFYKNQEATEDKVSCIQQRNRKKQFRFNKNDYERLSDHIGKLPLVMISPYDRDLINEGSDVRRKYIDGVISQFDKFYLTDLLDYNKALQQRNVLLKQFAEQRYFDELSLAVWDEKLLKPGEALFQKRKQFLEEFNPLFDRYYRYLSQGNEQVKIIYSSQLEAKNFDKLLKDSVQRDRAMRYTGIGIHKDDLVFQMNGFPVKKFGSQGQQKSFVIAIKLAQFEYMRLKKGFKPILLFDDIFDKLDDKRVAQIVDLVSQENFGQVFITDTQPSRIGSIFEKIKIDHKIFFVENGTIGELV</sequence>
<dbReference type="PANTHER" id="PTHR32182">
    <property type="entry name" value="DNA REPLICATION AND REPAIR PROTEIN RECF"/>
    <property type="match status" value="1"/>
</dbReference>
<dbReference type="InterPro" id="IPR027417">
    <property type="entry name" value="P-loop_NTPase"/>
</dbReference>
<dbReference type="InterPro" id="IPR001238">
    <property type="entry name" value="DNA-binding_RecF"/>
</dbReference>
<dbReference type="GO" id="GO:0003697">
    <property type="term" value="F:single-stranded DNA binding"/>
    <property type="evidence" value="ECO:0007669"/>
    <property type="project" value="InterPro"/>
</dbReference>
<evidence type="ECO:0000256" key="1">
    <source>
        <dbReference type="ARBA" id="ARBA00004496"/>
    </source>
</evidence>
<keyword evidence="5" id="KW-0235">DNA replication</keyword>
<keyword evidence="6" id="KW-0547">Nucleotide-binding</keyword>
<keyword evidence="8" id="KW-0238">DNA-binding</keyword>
<dbReference type="SUPFAM" id="SSF52540">
    <property type="entry name" value="P-loop containing nucleoside triphosphate hydrolases"/>
    <property type="match status" value="1"/>
</dbReference>
<gene>
    <name evidence="10" type="ORF">MNBD_BACTEROID07-340</name>
</gene>
<accession>A0A3B0UC65</accession>
<dbReference type="InterPro" id="IPR018078">
    <property type="entry name" value="DNA-binding_RecF_CS"/>
</dbReference>
<dbReference type="InterPro" id="IPR003395">
    <property type="entry name" value="RecF/RecN/SMC_N"/>
</dbReference>
<dbReference type="GO" id="GO:0005524">
    <property type="term" value="F:ATP binding"/>
    <property type="evidence" value="ECO:0007669"/>
    <property type="project" value="UniProtKB-KW"/>
</dbReference>
<dbReference type="Pfam" id="PF02463">
    <property type="entry name" value="SMC_N"/>
    <property type="match status" value="1"/>
</dbReference>
<comment type="subcellular location">
    <subcellularLocation>
        <location evidence="1">Cytoplasm</location>
    </subcellularLocation>
</comment>
<dbReference type="EMBL" id="UOET01000255">
    <property type="protein sequence ID" value="VAW28555.1"/>
    <property type="molecule type" value="Genomic_DNA"/>
</dbReference>
<keyword evidence="7" id="KW-0067">ATP-binding</keyword>
<keyword evidence="4" id="KW-0963">Cytoplasm</keyword>
<organism evidence="10">
    <name type="scientific">hydrothermal vent metagenome</name>
    <dbReference type="NCBI Taxonomy" id="652676"/>
    <lineage>
        <taxon>unclassified sequences</taxon>
        <taxon>metagenomes</taxon>
        <taxon>ecological metagenomes</taxon>
    </lineage>
</organism>
<dbReference type="PANTHER" id="PTHR32182:SF0">
    <property type="entry name" value="DNA REPLICATION AND REPAIR PROTEIN RECF"/>
    <property type="match status" value="1"/>
</dbReference>
<name>A0A3B0UC65_9ZZZZ</name>
<evidence type="ECO:0000256" key="7">
    <source>
        <dbReference type="ARBA" id="ARBA00022840"/>
    </source>
</evidence>
<dbReference type="AlphaFoldDB" id="A0A3B0UC65"/>
<comment type="similarity">
    <text evidence="2">Belongs to the RecF family.</text>
</comment>
<dbReference type="PROSITE" id="PS00617">
    <property type="entry name" value="RECF_1"/>
    <property type="match status" value="1"/>
</dbReference>
<proteinExistence type="inferred from homology"/>
<evidence type="ECO:0000259" key="9">
    <source>
        <dbReference type="Pfam" id="PF02463"/>
    </source>
</evidence>
<dbReference type="GO" id="GO:0006260">
    <property type="term" value="P:DNA replication"/>
    <property type="evidence" value="ECO:0007669"/>
    <property type="project" value="UniProtKB-KW"/>
</dbReference>
<dbReference type="NCBIfam" id="TIGR00611">
    <property type="entry name" value="recf"/>
    <property type="match status" value="1"/>
</dbReference>
<dbReference type="Gene3D" id="1.20.1050.90">
    <property type="entry name" value="RecF/RecN/SMC, N-terminal domain"/>
    <property type="match status" value="1"/>
</dbReference>